<dbReference type="SMART" id="SM00420">
    <property type="entry name" value="HTH_DEOR"/>
    <property type="match status" value="1"/>
</dbReference>
<keyword evidence="2" id="KW-0238">DNA-binding</keyword>
<dbReference type="SUPFAM" id="SSF100950">
    <property type="entry name" value="NagB/RpiA/CoA transferase-like"/>
    <property type="match status" value="1"/>
</dbReference>
<dbReference type="InterPro" id="IPR014036">
    <property type="entry name" value="DeoR-like_C"/>
</dbReference>
<dbReference type="Gene3D" id="1.10.10.10">
    <property type="entry name" value="Winged helix-like DNA-binding domain superfamily/Winged helix DNA-binding domain"/>
    <property type="match status" value="1"/>
</dbReference>
<dbReference type="Gene3D" id="3.40.50.1360">
    <property type="match status" value="1"/>
</dbReference>
<dbReference type="InterPro" id="IPR036390">
    <property type="entry name" value="WH_DNA-bd_sf"/>
</dbReference>
<evidence type="ECO:0000313" key="5">
    <source>
        <dbReference type="EMBL" id="MBD3108890.1"/>
    </source>
</evidence>
<reference evidence="5" key="1">
    <citation type="submission" date="2020-09" db="EMBL/GenBank/DDBJ databases">
        <title>Bacillus faecalis sp. nov., a moderately halophilic bacterium isolated from cow faeces.</title>
        <authorList>
            <person name="Jiang L."/>
            <person name="Lee J."/>
        </authorList>
    </citation>
    <scope>NUCLEOTIDE SEQUENCE</scope>
    <source>
        <strain evidence="5">AGMB 02131</strain>
    </source>
</reference>
<dbReference type="InterPro" id="IPR037171">
    <property type="entry name" value="NagB/RpiA_transferase-like"/>
</dbReference>
<evidence type="ECO:0000256" key="1">
    <source>
        <dbReference type="ARBA" id="ARBA00023015"/>
    </source>
</evidence>
<dbReference type="PRINTS" id="PR00037">
    <property type="entry name" value="HTHLACR"/>
</dbReference>
<keyword evidence="1" id="KW-0805">Transcription regulation</keyword>
<dbReference type="Pfam" id="PF08220">
    <property type="entry name" value="HTH_DeoR"/>
    <property type="match status" value="1"/>
</dbReference>
<accession>A0A927HAN9</accession>
<feature type="domain" description="HTH deoR-type" evidence="4">
    <location>
        <begin position="24"/>
        <end position="79"/>
    </location>
</feature>
<dbReference type="InterPro" id="IPR036388">
    <property type="entry name" value="WH-like_DNA-bd_sf"/>
</dbReference>
<dbReference type="GO" id="GO:0003700">
    <property type="term" value="F:DNA-binding transcription factor activity"/>
    <property type="evidence" value="ECO:0007669"/>
    <property type="project" value="InterPro"/>
</dbReference>
<evidence type="ECO:0000259" key="4">
    <source>
        <dbReference type="PROSITE" id="PS51000"/>
    </source>
</evidence>
<dbReference type="InterPro" id="IPR001034">
    <property type="entry name" value="DeoR_HTH"/>
</dbReference>
<dbReference type="SUPFAM" id="SSF46785">
    <property type="entry name" value="Winged helix' DNA-binding domain"/>
    <property type="match status" value="1"/>
</dbReference>
<evidence type="ECO:0000256" key="2">
    <source>
        <dbReference type="ARBA" id="ARBA00023125"/>
    </source>
</evidence>
<protein>
    <submittedName>
        <fullName evidence="5">DeoR/GlpR transcriptional regulator</fullName>
    </submittedName>
</protein>
<dbReference type="Proteomes" id="UP000602076">
    <property type="component" value="Unassembled WGS sequence"/>
</dbReference>
<dbReference type="AlphaFoldDB" id="A0A927HAN9"/>
<comment type="caution">
    <text evidence="5">The sequence shown here is derived from an EMBL/GenBank/DDBJ whole genome shotgun (WGS) entry which is preliminary data.</text>
</comment>
<evidence type="ECO:0000313" key="6">
    <source>
        <dbReference type="Proteomes" id="UP000602076"/>
    </source>
</evidence>
<sequence length="271" mass="30179">MIESDCLFIYTIFINYKGSVELLTTERHRIIMELLAKHGVVSLKMIVQQTNSSESTIRRDLALLEENGLLRRVHGGAKLPLSKIDEPTMKDKTDKSLVEKKAIAKVAVDTIHDGDCIYLDAGTTVEHMLPFLVEKKIIVVTNGLMHIEALTNADVPTYLLGGKIKANTKAIVGSAAQESLKKYRFNKSFIGMNGVDLELGYTTPDPEESILKSIAMELAEEAFVLADHTKFGETFFSKVADIHEATIITNNKDELLLKQYKEKTKVKVVTP</sequence>
<dbReference type="SMART" id="SM01134">
    <property type="entry name" value="DeoRC"/>
    <property type="match status" value="1"/>
</dbReference>
<proteinExistence type="predicted"/>
<dbReference type="EMBL" id="JACXSI010000023">
    <property type="protein sequence ID" value="MBD3108890.1"/>
    <property type="molecule type" value="Genomic_DNA"/>
</dbReference>
<dbReference type="PANTHER" id="PTHR30363:SF56">
    <property type="entry name" value="TRANSCRIPTIONAL REGULATOR, DEOR FAMILY"/>
    <property type="match status" value="1"/>
</dbReference>
<name>A0A927HAN9_9BACI</name>
<keyword evidence="3" id="KW-0804">Transcription</keyword>
<dbReference type="GO" id="GO:0003677">
    <property type="term" value="F:DNA binding"/>
    <property type="evidence" value="ECO:0007669"/>
    <property type="project" value="UniProtKB-KW"/>
</dbReference>
<dbReference type="PROSITE" id="PS51000">
    <property type="entry name" value="HTH_DEOR_2"/>
    <property type="match status" value="1"/>
</dbReference>
<gene>
    <name evidence="5" type="ORF">IEO70_10995</name>
</gene>
<keyword evidence="6" id="KW-1185">Reference proteome</keyword>
<dbReference type="PANTHER" id="PTHR30363">
    <property type="entry name" value="HTH-TYPE TRANSCRIPTIONAL REGULATOR SRLR-RELATED"/>
    <property type="match status" value="1"/>
</dbReference>
<dbReference type="PROSITE" id="PS00894">
    <property type="entry name" value="HTH_DEOR_1"/>
    <property type="match status" value="1"/>
</dbReference>
<dbReference type="InterPro" id="IPR018356">
    <property type="entry name" value="Tscrpt_reg_HTH_DeoR_CS"/>
</dbReference>
<organism evidence="5 6">
    <name type="scientific">Peribacillus faecalis</name>
    <dbReference type="NCBI Taxonomy" id="2772559"/>
    <lineage>
        <taxon>Bacteria</taxon>
        <taxon>Bacillati</taxon>
        <taxon>Bacillota</taxon>
        <taxon>Bacilli</taxon>
        <taxon>Bacillales</taxon>
        <taxon>Bacillaceae</taxon>
        <taxon>Peribacillus</taxon>
    </lineage>
</organism>
<evidence type="ECO:0000256" key="3">
    <source>
        <dbReference type="ARBA" id="ARBA00023163"/>
    </source>
</evidence>
<dbReference type="Pfam" id="PF00455">
    <property type="entry name" value="DeoRC"/>
    <property type="match status" value="1"/>
</dbReference>
<dbReference type="InterPro" id="IPR050313">
    <property type="entry name" value="Carb_Metab_HTH_regulators"/>
</dbReference>